<keyword evidence="2" id="KW-1185">Reference proteome</keyword>
<sequence>MDVFSRWFKPNPQELRSLLERREKGTCLFTSNMLSQSTKFSTEDINNGKFCFYGSLLLAFCTGSNLNTLYSPLFSYSLLYVLVDSFLDKPCVEEKEKSETLCHLYALLKGEAPPLGNAFLSLVSKHYTILLQYKPELREDLLRIFLIELESVPFQSSTNHTEKEFMSMCKKKGALSLQALFTLFADQDTASPKEIGFCIQLLDDLYDVFLDKEQGIHTIATYHLDKHGNCDQLYSYTLQKIETLPSRFVLLQTVMMAFAVCMAQNTACLSPNLKEQIEPFFFLPPGVQLSQVL</sequence>
<evidence type="ECO:0000313" key="1">
    <source>
        <dbReference type="EMBL" id="QIN54186.1"/>
    </source>
</evidence>
<dbReference type="EMBL" id="MN873693">
    <property type="protein sequence ID" value="QIN54186.1"/>
    <property type="molecule type" value="Genomic_DNA"/>
</dbReference>
<dbReference type="Proteomes" id="UP001224087">
    <property type="component" value="Segment"/>
</dbReference>
<accession>A0A6G8MX44</accession>
<proteinExistence type="predicted"/>
<organism evidence="1 2">
    <name type="scientific">Cedratvirus kamchatka</name>
    <dbReference type="NCBI Taxonomy" id="2716914"/>
    <lineage>
        <taxon>Viruses</taxon>
        <taxon>Pithoviruses</taxon>
        <taxon>Orthocedratvirinae</taxon>
        <taxon>Alphacedratvirus</taxon>
        <taxon>Alphacedratvirus rossiense</taxon>
    </lineage>
</organism>
<name>A0A6G8MX44_9VIRU</name>
<dbReference type="CDD" id="cd00385">
    <property type="entry name" value="Isoprenoid_Biosyn_C1"/>
    <property type="match status" value="1"/>
</dbReference>
<protein>
    <submittedName>
        <fullName evidence="1">Uncharacterized protein</fullName>
    </submittedName>
</protein>
<gene>
    <name evidence="1" type="primary">ck61</name>
</gene>
<reference evidence="1" key="1">
    <citation type="submission" date="2019-12" db="EMBL/GenBank/DDBJ databases">
        <title>The DNA Methylation Landscape of Giant Viruses.</title>
        <authorList>
            <person name="Jeudy S."/>
            <person name="Rigou S."/>
            <person name="Alempic J.-M."/>
            <person name="Claverie J.-M."/>
            <person name="Abergel C."/>
            <person name="Legendre M."/>
        </authorList>
    </citation>
    <scope>NUCLEOTIDE SEQUENCE</scope>
    <source>
        <strain evidence="1">P4</strain>
    </source>
</reference>
<evidence type="ECO:0000313" key="2">
    <source>
        <dbReference type="Proteomes" id="UP001224087"/>
    </source>
</evidence>